<feature type="compositionally biased region" description="Low complexity" evidence="1">
    <location>
        <begin position="180"/>
        <end position="198"/>
    </location>
</feature>
<dbReference type="Proteomes" id="UP000800096">
    <property type="component" value="Unassembled WGS sequence"/>
</dbReference>
<evidence type="ECO:0000256" key="1">
    <source>
        <dbReference type="SAM" id="MobiDB-lite"/>
    </source>
</evidence>
<name>A0A6A5QUU9_AMPQU</name>
<proteinExistence type="predicted"/>
<feature type="region of interest" description="Disordered" evidence="1">
    <location>
        <begin position="267"/>
        <end position="301"/>
    </location>
</feature>
<feature type="region of interest" description="Disordered" evidence="1">
    <location>
        <begin position="1"/>
        <end position="209"/>
    </location>
</feature>
<evidence type="ECO:0000313" key="2">
    <source>
        <dbReference type="EMBL" id="KAF1919149.1"/>
    </source>
</evidence>
<accession>A0A6A5QUU9</accession>
<dbReference type="OrthoDB" id="3801471at2759"/>
<dbReference type="EMBL" id="ML979133">
    <property type="protein sequence ID" value="KAF1919149.1"/>
    <property type="molecule type" value="Genomic_DNA"/>
</dbReference>
<reference evidence="2" key="1">
    <citation type="journal article" date="2020" name="Stud. Mycol.">
        <title>101 Dothideomycetes genomes: a test case for predicting lifestyles and emergence of pathogens.</title>
        <authorList>
            <person name="Haridas S."/>
            <person name="Albert R."/>
            <person name="Binder M."/>
            <person name="Bloem J."/>
            <person name="Labutti K."/>
            <person name="Salamov A."/>
            <person name="Andreopoulos B."/>
            <person name="Baker S."/>
            <person name="Barry K."/>
            <person name="Bills G."/>
            <person name="Bluhm B."/>
            <person name="Cannon C."/>
            <person name="Castanera R."/>
            <person name="Culley D."/>
            <person name="Daum C."/>
            <person name="Ezra D."/>
            <person name="Gonzalez J."/>
            <person name="Henrissat B."/>
            <person name="Kuo A."/>
            <person name="Liang C."/>
            <person name="Lipzen A."/>
            <person name="Lutzoni F."/>
            <person name="Magnuson J."/>
            <person name="Mondo S."/>
            <person name="Nolan M."/>
            <person name="Ohm R."/>
            <person name="Pangilinan J."/>
            <person name="Park H.-J."/>
            <person name="Ramirez L."/>
            <person name="Alfaro M."/>
            <person name="Sun H."/>
            <person name="Tritt A."/>
            <person name="Yoshinaga Y."/>
            <person name="Zwiers L.-H."/>
            <person name="Turgeon B."/>
            <person name="Goodwin S."/>
            <person name="Spatafora J."/>
            <person name="Crous P."/>
            <person name="Grigoriev I."/>
        </authorList>
    </citation>
    <scope>NUCLEOTIDE SEQUENCE</scope>
    <source>
        <strain evidence="2">HMLAC05119</strain>
    </source>
</reference>
<evidence type="ECO:0000313" key="3">
    <source>
        <dbReference type="Proteomes" id="UP000800096"/>
    </source>
</evidence>
<gene>
    <name evidence="2" type="ORF">BDU57DRAFT_512077</name>
</gene>
<feature type="compositionally biased region" description="Polar residues" evidence="1">
    <location>
        <begin position="96"/>
        <end position="109"/>
    </location>
</feature>
<keyword evidence="3" id="KW-1185">Reference proteome</keyword>
<dbReference type="AlphaFoldDB" id="A0A6A5QUU9"/>
<sequence length="320" mass="34444">MSTHFYPRPLPSPSSPVRPSTAHSTIRAVTPSPPHSVPRPKSEHALGSTELATFARYVVQAEDGESGNPPGNIENGGGLRRRGRMTRSRSPEKSRSTCPQKLRTTSPRKTQIPEPVDVAPIGPQHTTPSYRIDEDYDQEPPLTPTPMTREQKRHAYTPLSAHDQPPPRGPITNTPSPRGPASNNPAAAQAPARAINNATGTNRSKQDCVSAAVSARSAPRFSPSCLDAPKRVSTSLSASSALSKYSVFSTPGRDELERKKALVEDDEGPFGRMKSVGDLVGERERVRSAGRTSEAGGKENGARMRMKMRLRGCGVGCVVM</sequence>
<organism evidence="2 3">
    <name type="scientific">Ampelomyces quisqualis</name>
    <name type="common">Powdery mildew agent</name>
    <dbReference type="NCBI Taxonomy" id="50730"/>
    <lineage>
        <taxon>Eukaryota</taxon>
        <taxon>Fungi</taxon>
        <taxon>Dikarya</taxon>
        <taxon>Ascomycota</taxon>
        <taxon>Pezizomycotina</taxon>
        <taxon>Dothideomycetes</taxon>
        <taxon>Pleosporomycetidae</taxon>
        <taxon>Pleosporales</taxon>
        <taxon>Pleosporineae</taxon>
        <taxon>Phaeosphaeriaceae</taxon>
        <taxon>Ampelomyces</taxon>
    </lineage>
</organism>
<protein>
    <submittedName>
        <fullName evidence="2">Uncharacterized protein</fullName>
    </submittedName>
</protein>